<dbReference type="EMBL" id="JAVFWL010000006">
    <property type="protein sequence ID" value="KAK6765214.1"/>
    <property type="molecule type" value="Genomic_DNA"/>
</dbReference>
<dbReference type="Proteomes" id="UP001303046">
    <property type="component" value="Unassembled WGS sequence"/>
</dbReference>
<name>A0ABR1ERF5_NECAM</name>
<evidence type="ECO:0000313" key="2">
    <source>
        <dbReference type="Proteomes" id="UP001303046"/>
    </source>
</evidence>
<proteinExistence type="predicted"/>
<organism evidence="1 2">
    <name type="scientific">Necator americanus</name>
    <name type="common">Human hookworm</name>
    <dbReference type="NCBI Taxonomy" id="51031"/>
    <lineage>
        <taxon>Eukaryota</taxon>
        <taxon>Metazoa</taxon>
        <taxon>Ecdysozoa</taxon>
        <taxon>Nematoda</taxon>
        <taxon>Chromadorea</taxon>
        <taxon>Rhabditida</taxon>
        <taxon>Rhabditina</taxon>
        <taxon>Rhabditomorpha</taxon>
        <taxon>Strongyloidea</taxon>
        <taxon>Ancylostomatidae</taxon>
        <taxon>Bunostominae</taxon>
        <taxon>Necator</taxon>
    </lineage>
</organism>
<reference evidence="1 2" key="1">
    <citation type="submission" date="2023-08" db="EMBL/GenBank/DDBJ databases">
        <title>A Necator americanus chromosomal reference genome.</title>
        <authorList>
            <person name="Ilik V."/>
            <person name="Petrzelkova K.J."/>
            <person name="Pardy F."/>
            <person name="Fuh T."/>
            <person name="Niatou-Singa F.S."/>
            <person name="Gouil Q."/>
            <person name="Baker L."/>
            <person name="Ritchie M.E."/>
            <person name="Jex A.R."/>
            <person name="Gazzola D."/>
            <person name="Li H."/>
            <person name="Toshio Fujiwara R."/>
            <person name="Zhan B."/>
            <person name="Aroian R.V."/>
            <person name="Pafco B."/>
            <person name="Schwarz E.M."/>
        </authorList>
    </citation>
    <scope>NUCLEOTIDE SEQUENCE [LARGE SCALE GENOMIC DNA]</scope>
    <source>
        <strain evidence="1 2">Aroian</strain>
        <tissue evidence="1">Whole animal</tissue>
    </source>
</reference>
<protein>
    <submittedName>
        <fullName evidence="1">Uncharacterized protein</fullName>
    </submittedName>
</protein>
<keyword evidence="2" id="KW-1185">Reference proteome</keyword>
<evidence type="ECO:0000313" key="1">
    <source>
        <dbReference type="EMBL" id="KAK6765214.1"/>
    </source>
</evidence>
<comment type="caution">
    <text evidence="1">The sequence shown here is derived from an EMBL/GenBank/DDBJ whole genome shotgun (WGS) entry which is preliminary data.</text>
</comment>
<accession>A0ABR1ERF5</accession>
<sequence length="127" mass="14049">MMNDLTSEPGRRKRAAWGAFKSIEDVVKKTKNIRLRAHIFYTIVLERGVERVMLGATRFTRVNEGIRSPLPCHRSKIRDAAAYAKEGKIRDATGQHLRAIATNGSITGARYSKSMKNGSTGDTVAGM</sequence>
<gene>
    <name evidence="1" type="primary">Necator_chrX.g25400</name>
    <name evidence="1" type="ORF">RB195_025234</name>
</gene>